<feature type="compositionally biased region" description="Basic and acidic residues" evidence="7">
    <location>
        <begin position="168"/>
        <end position="185"/>
    </location>
</feature>
<feature type="chain" id="PRO_5042163346" description="Metabotropic glutamate receptor" evidence="8">
    <location>
        <begin position="39"/>
        <end position="1207"/>
    </location>
</feature>
<protein>
    <recommendedName>
        <fullName evidence="11">Metabotropic glutamate receptor</fullName>
    </recommendedName>
</protein>
<proteinExistence type="predicted"/>
<evidence type="ECO:0000256" key="2">
    <source>
        <dbReference type="ARBA" id="ARBA00022692"/>
    </source>
</evidence>
<feature type="region of interest" description="Disordered" evidence="7">
    <location>
        <begin position="313"/>
        <end position="507"/>
    </location>
</feature>
<feature type="region of interest" description="Disordered" evidence="7">
    <location>
        <begin position="74"/>
        <end position="97"/>
    </location>
</feature>
<feature type="compositionally biased region" description="Basic and acidic residues" evidence="7">
    <location>
        <begin position="680"/>
        <end position="692"/>
    </location>
</feature>
<keyword evidence="10" id="KW-1185">Reference proteome</keyword>
<dbReference type="Gene3D" id="3.40.50.2300">
    <property type="match status" value="1"/>
</dbReference>
<keyword evidence="6" id="KW-0325">Glycoprotein</keyword>
<feature type="compositionally biased region" description="Basic and acidic residues" evidence="7">
    <location>
        <begin position="422"/>
        <end position="453"/>
    </location>
</feature>
<evidence type="ECO:0000313" key="10">
    <source>
        <dbReference type="Proteomes" id="UP001258017"/>
    </source>
</evidence>
<dbReference type="PRINTS" id="PR00248">
    <property type="entry name" value="GPCRMGR"/>
</dbReference>
<dbReference type="Proteomes" id="UP001258017">
    <property type="component" value="Unassembled WGS sequence"/>
</dbReference>
<evidence type="ECO:0008006" key="11">
    <source>
        <dbReference type="Google" id="ProtNLM"/>
    </source>
</evidence>
<gene>
    <name evidence="9" type="ORF">KPH14_007344</name>
</gene>
<evidence type="ECO:0000256" key="7">
    <source>
        <dbReference type="SAM" id="MobiDB-lite"/>
    </source>
</evidence>
<organism evidence="9 10">
    <name type="scientific">Odynerus spinipes</name>
    <dbReference type="NCBI Taxonomy" id="1348599"/>
    <lineage>
        <taxon>Eukaryota</taxon>
        <taxon>Metazoa</taxon>
        <taxon>Ecdysozoa</taxon>
        <taxon>Arthropoda</taxon>
        <taxon>Hexapoda</taxon>
        <taxon>Insecta</taxon>
        <taxon>Pterygota</taxon>
        <taxon>Neoptera</taxon>
        <taxon>Endopterygota</taxon>
        <taxon>Hymenoptera</taxon>
        <taxon>Apocrita</taxon>
        <taxon>Aculeata</taxon>
        <taxon>Vespoidea</taxon>
        <taxon>Vespidae</taxon>
        <taxon>Eumeninae</taxon>
        <taxon>Odynerus</taxon>
    </lineage>
</organism>
<name>A0AAD9RA38_9HYME</name>
<evidence type="ECO:0000256" key="4">
    <source>
        <dbReference type="ARBA" id="ARBA00023136"/>
    </source>
</evidence>
<keyword evidence="5" id="KW-0675">Receptor</keyword>
<evidence type="ECO:0000256" key="3">
    <source>
        <dbReference type="ARBA" id="ARBA00022989"/>
    </source>
</evidence>
<reference evidence="9" key="2">
    <citation type="journal article" date="2023" name="Commun. Biol.">
        <title>Intrasexual cuticular hydrocarbon dimorphism in a wasp sheds light on hydrocarbon biosynthesis genes in Hymenoptera.</title>
        <authorList>
            <person name="Moris V.C."/>
            <person name="Podsiadlowski L."/>
            <person name="Martin S."/>
            <person name="Oeyen J.P."/>
            <person name="Donath A."/>
            <person name="Petersen M."/>
            <person name="Wilbrandt J."/>
            <person name="Misof B."/>
            <person name="Liedtke D."/>
            <person name="Thamm M."/>
            <person name="Scheiner R."/>
            <person name="Schmitt T."/>
            <person name="Niehuis O."/>
        </authorList>
    </citation>
    <scope>NUCLEOTIDE SEQUENCE</scope>
    <source>
        <tissue evidence="9">Thorax + abdomen</tissue>
    </source>
</reference>
<evidence type="ECO:0000256" key="8">
    <source>
        <dbReference type="SAM" id="SignalP"/>
    </source>
</evidence>
<feature type="region of interest" description="Disordered" evidence="7">
    <location>
        <begin position="719"/>
        <end position="788"/>
    </location>
</feature>
<keyword evidence="3" id="KW-1133">Transmembrane helix</keyword>
<keyword evidence="4" id="KW-0472">Membrane</keyword>
<dbReference type="GO" id="GO:0016020">
    <property type="term" value="C:membrane"/>
    <property type="evidence" value="ECO:0007669"/>
    <property type="project" value="UniProtKB-SubCell"/>
</dbReference>
<feature type="compositionally biased region" description="Polar residues" evidence="7">
    <location>
        <begin position="406"/>
        <end position="415"/>
    </location>
</feature>
<feature type="compositionally biased region" description="Basic and acidic residues" evidence="7">
    <location>
        <begin position="937"/>
        <end position="952"/>
    </location>
</feature>
<feature type="compositionally biased region" description="Basic and acidic residues" evidence="7">
    <location>
        <begin position="314"/>
        <end position="347"/>
    </location>
</feature>
<evidence type="ECO:0000256" key="5">
    <source>
        <dbReference type="ARBA" id="ARBA00023170"/>
    </source>
</evidence>
<feature type="region of interest" description="Disordered" evidence="7">
    <location>
        <begin position="810"/>
        <end position="1002"/>
    </location>
</feature>
<sequence length="1207" mass="136316">MPRNHGRTAIWATCMVHSKIRTILRVLTILTILRSGFAQERSSFNKDNDRDYLVEWNEAYGPPTGLSIFVKEVDNETSERDRSTSRPKETSEGSKEKRYPRWWKYKEERIRGEEDRWKKDVKKAVLTALGGNTVRRTIGKEYFEAKSSEEKTRGIGEVKENEENEEEKETRGNNEESSRSNEDRNFNNFMTKPGTPRNRKSEREKEENREEDREEDRVESERSTGVRGRRSSWILRGASIKRSIREDATRGNLSRKGEMSFSTASELDDDLRRHREKSGSSNRWRRRRKERKRRRRGANSFFTLGEWNASNRSSLEKHKVRTEATRTTKEMGRGQEVIIKKKEEDGKFMTTIYSRDERQKRKETSEMRDEKKNGNRVETFERKFRKEEGGEEDNASRRGVVDNFSEDTTFSSLSTKVRKSTRKEPDAANRGRLSADSRVRSRYQDNIPLDEKAVGFPVEEETENEDSTTTAAATKTGRENLVRDTTEKVDKEKGKGMDADLKSRKNNILGTTKRIRSQRKRILKETSTELPTLPPSGSIKYTKGERYSDKNWIGKSEVASLDRNESFPVSISSILATNVSLEKEKEKDRGDRGGTIMSTTPIYFSREQKEEEEETMENESPSKNSGGDTRGGKESVVGSVGNISRNTVVSWNSTYPNHDTFDSSWVYSAGRPIVESNGRGAEESSKDSKRNVGDPMESSKSPKLLETFLPRFPIANGSIVKDEKSRTGNSGDLKTRGKVQRYEENEGVMKNGGKKFGRITSSVRDSRTGENREKKEEGGGGGGEEMKEKKISETISLEYFPRSTSLTNWEITTTQGAKGIEGSGEKAAEDREVSDYEKEINDTASEPASTYKFELLESVGELDSTTSSVSTATSNDIREKTVGNEDREKKDSKMERLKEEEDSSNSKQTILSKSKRSKSIGLRGIGETSTDSNGRPRVAEKSGRNQETKTDESVDPISKSHGNVRSSWQRRDLTETTEDVSTAESSLERTSTLSSSPSDRSISVTGVEIEGITSSPLLDVPYATFPSDRFNTIAATTIEENPRASDTPERSTISWVETTIGNVSYRQSIGSTHNTSITNQWPVKHSAVVEGDLVLGGLMMVHEREDTITCGPVMPQGGVQALEAMLYTLDTLNQREIVPGVKIGAHILDDCDKDTYGLEMAVDFIKGRWICRIRVYPQTPNSSKVNVSIRWTLSAPIVSCHRERIST</sequence>
<comment type="subcellular location">
    <subcellularLocation>
        <location evidence="1">Membrane</location>
        <topology evidence="1">Multi-pass membrane protein</topology>
    </subcellularLocation>
</comment>
<feature type="region of interest" description="Disordered" evidence="7">
    <location>
        <begin position="582"/>
        <end position="641"/>
    </location>
</feature>
<dbReference type="PANTHER" id="PTHR24060">
    <property type="entry name" value="METABOTROPIC GLUTAMATE RECEPTOR"/>
    <property type="match status" value="1"/>
</dbReference>
<feature type="region of interest" description="Disordered" evidence="7">
    <location>
        <begin position="521"/>
        <end position="543"/>
    </location>
</feature>
<keyword evidence="2" id="KW-0812">Transmembrane</keyword>
<dbReference type="InterPro" id="IPR000337">
    <property type="entry name" value="GPCR_3"/>
</dbReference>
<accession>A0AAD9RA38</accession>
<feature type="compositionally biased region" description="Basic and acidic residues" evidence="7">
    <location>
        <begin position="199"/>
        <end position="224"/>
    </location>
</feature>
<feature type="region of interest" description="Disordered" evidence="7">
    <location>
        <begin position="246"/>
        <end position="299"/>
    </location>
</feature>
<evidence type="ECO:0000256" key="1">
    <source>
        <dbReference type="ARBA" id="ARBA00004141"/>
    </source>
</evidence>
<dbReference type="AlphaFoldDB" id="A0AAD9RA38"/>
<keyword evidence="8" id="KW-0732">Signal</keyword>
<feature type="region of interest" description="Disordered" evidence="7">
    <location>
        <begin position="676"/>
        <end position="703"/>
    </location>
</feature>
<feature type="region of interest" description="Disordered" evidence="7">
    <location>
        <begin position="146"/>
        <end position="230"/>
    </location>
</feature>
<evidence type="ECO:0000313" key="9">
    <source>
        <dbReference type="EMBL" id="KAK2575983.1"/>
    </source>
</evidence>
<feature type="compositionally biased region" description="Low complexity" evidence="7">
    <location>
        <begin position="982"/>
        <end position="1002"/>
    </location>
</feature>
<feature type="compositionally biased region" description="Low complexity" evidence="7">
    <location>
        <begin position="864"/>
        <end position="874"/>
    </location>
</feature>
<feature type="compositionally biased region" description="Basic residues" evidence="7">
    <location>
        <begin position="283"/>
        <end position="297"/>
    </location>
</feature>
<feature type="compositionally biased region" description="Basic and acidic residues" evidence="7">
    <location>
        <begin position="582"/>
        <end position="592"/>
    </location>
</feature>
<dbReference type="SUPFAM" id="SSF53822">
    <property type="entry name" value="Periplasmic binding protein-like I"/>
    <property type="match status" value="1"/>
</dbReference>
<evidence type="ECO:0000256" key="6">
    <source>
        <dbReference type="ARBA" id="ARBA00023180"/>
    </source>
</evidence>
<dbReference type="GO" id="GO:0004930">
    <property type="term" value="F:G protein-coupled receptor activity"/>
    <property type="evidence" value="ECO:0007669"/>
    <property type="project" value="InterPro"/>
</dbReference>
<feature type="compositionally biased region" description="Basic and acidic residues" evidence="7">
    <location>
        <begin position="823"/>
        <end position="841"/>
    </location>
</feature>
<feature type="compositionally biased region" description="Basic and acidic residues" evidence="7">
    <location>
        <begin position="146"/>
        <end position="161"/>
    </location>
</feature>
<dbReference type="InterPro" id="IPR050726">
    <property type="entry name" value="mGluR"/>
</dbReference>
<feature type="compositionally biased region" description="Basic and acidic residues" evidence="7">
    <location>
        <begin position="876"/>
        <end position="899"/>
    </location>
</feature>
<dbReference type="EMBL" id="JAIFRP010004408">
    <property type="protein sequence ID" value="KAK2575983.1"/>
    <property type="molecule type" value="Genomic_DNA"/>
</dbReference>
<feature type="compositionally biased region" description="Basic and acidic residues" evidence="7">
    <location>
        <begin position="764"/>
        <end position="788"/>
    </location>
</feature>
<dbReference type="InterPro" id="IPR028082">
    <property type="entry name" value="Peripla_BP_I"/>
</dbReference>
<feature type="signal peptide" evidence="8">
    <location>
        <begin position="1"/>
        <end position="38"/>
    </location>
</feature>
<comment type="caution">
    <text evidence="9">The sequence shown here is derived from an EMBL/GenBank/DDBJ whole genome shotgun (WGS) entry which is preliminary data.</text>
</comment>
<reference evidence="9" key="1">
    <citation type="submission" date="2021-08" db="EMBL/GenBank/DDBJ databases">
        <authorList>
            <person name="Misof B."/>
            <person name="Oliver O."/>
            <person name="Podsiadlowski L."/>
            <person name="Donath A."/>
            <person name="Peters R."/>
            <person name="Mayer C."/>
            <person name="Rust J."/>
            <person name="Gunkel S."/>
            <person name="Lesny P."/>
            <person name="Martin S."/>
            <person name="Oeyen J.P."/>
            <person name="Petersen M."/>
            <person name="Panagiotis P."/>
            <person name="Wilbrandt J."/>
            <person name="Tanja T."/>
        </authorList>
    </citation>
    <scope>NUCLEOTIDE SEQUENCE</scope>
    <source>
        <strain evidence="9">GBR_01_08_01A</strain>
        <tissue evidence="9">Thorax + abdomen</tissue>
    </source>
</reference>
<feature type="compositionally biased region" description="Basic and acidic residues" evidence="7">
    <location>
        <begin position="476"/>
        <end position="503"/>
    </location>
</feature>
<feature type="compositionally biased region" description="Basic and acidic residues" evidence="7">
    <location>
        <begin position="354"/>
        <end position="400"/>
    </location>
</feature>